<dbReference type="GO" id="GO:0071978">
    <property type="term" value="P:bacterial-type flagellum-dependent swarming motility"/>
    <property type="evidence" value="ECO:0007669"/>
    <property type="project" value="TreeGrafter"/>
</dbReference>
<dbReference type="InterPro" id="IPR053967">
    <property type="entry name" value="LlgE_F_G-like_D1"/>
</dbReference>
<feature type="domain" description="Flagellar hook protein FlgE D2" evidence="8">
    <location>
        <begin position="167"/>
        <end position="266"/>
    </location>
</feature>
<gene>
    <name evidence="10" type="ORF">SAMN03080615_03859</name>
</gene>
<keyword evidence="10" id="KW-0969">Cilium</keyword>
<evidence type="ECO:0000259" key="7">
    <source>
        <dbReference type="Pfam" id="PF06429"/>
    </source>
</evidence>
<dbReference type="RefSeq" id="WP_091361469.1">
    <property type="nucleotide sequence ID" value="NZ_AP025284.1"/>
</dbReference>
<dbReference type="AlphaFoldDB" id="A0A1H9L9I0"/>
<evidence type="ECO:0000256" key="5">
    <source>
        <dbReference type="RuleBase" id="RU362116"/>
    </source>
</evidence>
<dbReference type="Pfam" id="PF07559">
    <property type="entry name" value="FlgE_D2"/>
    <property type="match status" value="2"/>
</dbReference>
<organism evidence="10 11">
    <name type="scientific">Amphritea atlantica</name>
    <dbReference type="NCBI Taxonomy" id="355243"/>
    <lineage>
        <taxon>Bacteria</taxon>
        <taxon>Pseudomonadati</taxon>
        <taxon>Pseudomonadota</taxon>
        <taxon>Gammaproteobacteria</taxon>
        <taxon>Oceanospirillales</taxon>
        <taxon>Oceanospirillaceae</taxon>
        <taxon>Amphritea</taxon>
    </lineage>
</organism>
<dbReference type="STRING" id="355243.SAMN03080615_03859"/>
<dbReference type="InterPro" id="IPR010930">
    <property type="entry name" value="Flg_bb/hook_C_dom"/>
</dbReference>
<proteinExistence type="inferred from homology"/>
<name>A0A1H9L9I0_9GAMM</name>
<dbReference type="InterPro" id="IPR020013">
    <property type="entry name" value="Flagellar_FlgE/F/G"/>
</dbReference>
<dbReference type="Pfam" id="PF06429">
    <property type="entry name" value="Flg_bbr_C"/>
    <property type="match status" value="1"/>
</dbReference>
<dbReference type="InterPro" id="IPR037925">
    <property type="entry name" value="FlgE/F/G-like"/>
</dbReference>
<reference evidence="11" key="1">
    <citation type="submission" date="2016-10" db="EMBL/GenBank/DDBJ databases">
        <authorList>
            <person name="Varghese N."/>
            <person name="Submissions S."/>
        </authorList>
    </citation>
    <scope>NUCLEOTIDE SEQUENCE [LARGE SCALE GENOMIC DNA]</scope>
    <source>
        <strain evidence="11">DSM 18887</strain>
    </source>
</reference>
<dbReference type="InterPro" id="IPR019776">
    <property type="entry name" value="Flagellar_basal_body_rod_CS"/>
</dbReference>
<feature type="domain" description="Flagellar basal body rod protein N-terminal" evidence="6">
    <location>
        <begin position="4"/>
        <end position="34"/>
    </location>
</feature>
<evidence type="ECO:0000259" key="8">
    <source>
        <dbReference type="Pfam" id="PF07559"/>
    </source>
</evidence>
<feature type="domain" description="Flagellar hook protein FlgE D2" evidence="8">
    <location>
        <begin position="413"/>
        <end position="521"/>
    </location>
</feature>
<dbReference type="PROSITE" id="PS00588">
    <property type="entry name" value="FLAGELLA_BB_ROD"/>
    <property type="match status" value="1"/>
</dbReference>
<dbReference type="EMBL" id="FOGB01000016">
    <property type="protein sequence ID" value="SER08161.1"/>
    <property type="molecule type" value="Genomic_DNA"/>
</dbReference>
<dbReference type="PANTHER" id="PTHR30435:SF1">
    <property type="entry name" value="FLAGELLAR HOOK PROTEIN FLGE"/>
    <property type="match status" value="1"/>
</dbReference>
<dbReference type="InterPro" id="IPR037058">
    <property type="entry name" value="Falgellar_hook_FlgE_sf"/>
</dbReference>
<dbReference type="InterPro" id="IPR011491">
    <property type="entry name" value="FlgE_D2"/>
</dbReference>
<dbReference type="PANTHER" id="PTHR30435">
    <property type="entry name" value="FLAGELLAR PROTEIN"/>
    <property type="match status" value="1"/>
</dbReference>
<evidence type="ECO:0000313" key="10">
    <source>
        <dbReference type="EMBL" id="SER08161.1"/>
    </source>
</evidence>
<feature type="domain" description="Flagellar hook protein FlgE/F/G-like D1" evidence="9">
    <location>
        <begin position="85"/>
        <end position="141"/>
    </location>
</feature>
<comment type="similarity">
    <text evidence="2 5">Belongs to the flagella basal body rod proteins family.</text>
</comment>
<accession>A0A1H9L9I0</accession>
<dbReference type="GO" id="GO:0009425">
    <property type="term" value="C:bacterial-type flagellum basal body"/>
    <property type="evidence" value="ECO:0007669"/>
    <property type="project" value="UniProtKB-SubCell"/>
</dbReference>
<dbReference type="NCBIfam" id="TIGR03506">
    <property type="entry name" value="FlgEFG_subfam"/>
    <property type="match status" value="2"/>
</dbReference>
<feature type="domain" description="Flagellar basal-body/hook protein C-terminal" evidence="7">
    <location>
        <begin position="595"/>
        <end position="639"/>
    </location>
</feature>
<dbReference type="GO" id="GO:0009424">
    <property type="term" value="C:bacterial-type flagellum hook"/>
    <property type="evidence" value="ECO:0007669"/>
    <property type="project" value="TreeGrafter"/>
</dbReference>
<dbReference type="Pfam" id="PF00460">
    <property type="entry name" value="Flg_bb_rod"/>
    <property type="match status" value="1"/>
</dbReference>
<evidence type="ECO:0000256" key="4">
    <source>
        <dbReference type="ARBA" id="ARBA00023143"/>
    </source>
</evidence>
<dbReference type="OrthoDB" id="8578401at2"/>
<dbReference type="SUPFAM" id="SSF117143">
    <property type="entry name" value="Flagellar hook protein flgE"/>
    <property type="match status" value="1"/>
</dbReference>
<comment type="subcellular location">
    <subcellularLocation>
        <location evidence="1 5">Bacterial flagellum basal body</location>
    </subcellularLocation>
</comment>
<evidence type="ECO:0000256" key="3">
    <source>
        <dbReference type="ARBA" id="ARBA00019015"/>
    </source>
</evidence>
<sequence length="639" mass="67200">MAGFNTAITGLKAATTNLDVTGNNIANSSTIGFKASRTEFGDIYATAVVGAGSSNVAGSGVTVTDIAQNFQAGTTEFTNNNLDLAINGSGFFQLDDGQGGVTYTRAGAFELNKDGFVVSKSGKYLQGYGLDSQGNRLPIGNLAVDQKESPPQATNNIGLSFNINDAADPTLLSTPYDKDVPSSFTYSTTVRTFDSLGNENTVKYNIVEQRPVRDVYTVSAAVPTNLTISGVNVSFDAAGTPDPVALDTLKSTDKRIDTTTLAYNAAEGTISFETYAKYSSYGDMLINDAGGADITPEPTERDANENYSYTLAVPAADTTLTIGGVPIEIATSPTVPTLNDIADQIRARETDIKDRNPNVESVTVVDEAGSFRLDIRFKADYGNIGSEFSVSETGGTVLTAIPERTYEGDNSYRGQYQMFAYLNGTELLDIGKSVDPGESGFAIKPQDTLSEVGSVMLGFDPTTGFLNSVNGTTFSRGATAPQLTIKGADPANTETLINLDLSNSTQFASASIVKASSQDGYTKGDLIGVSFAETGEMVAAFSNGQKQNLGVVAFATFENQSGLQPAGDTEWGATLTSGNAVLNPPGTGLNGSLRSAALEQSNVDLSTELVRLIEAQRNFQANSKTLETLNTVTQAILQI</sequence>
<dbReference type="InterPro" id="IPR001444">
    <property type="entry name" value="Flag_bb_rod_N"/>
</dbReference>
<keyword evidence="10" id="KW-0966">Cell projection</keyword>
<evidence type="ECO:0000256" key="1">
    <source>
        <dbReference type="ARBA" id="ARBA00004117"/>
    </source>
</evidence>
<evidence type="ECO:0000259" key="6">
    <source>
        <dbReference type="Pfam" id="PF00460"/>
    </source>
</evidence>
<keyword evidence="11" id="KW-1185">Reference proteome</keyword>
<dbReference type="GO" id="GO:0005829">
    <property type="term" value="C:cytosol"/>
    <property type="evidence" value="ECO:0007669"/>
    <property type="project" value="TreeGrafter"/>
</dbReference>
<evidence type="ECO:0000256" key="2">
    <source>
        <dbReference type="ARBA" id="ARBA00009677"/>
    </source>
</evidence>
<protein>
    <recommendedName>
        <fullName evidence="3 5">Flagellar hook protein FlgE</fullName>
    </recommendedName>
</protein>
<comment type="function">
    <text evidence="5">A flexible structure which links the flagellar filament to the drive apparatus in the basal body.</text>
</comment>
<dbReference type="Pfam" id="PF22692">
    <property type="entry name" value="LlgE_F_G_D1"/>
    <property type="match status" value="1"/>
</dbReference>
<evidence type="ECO:0000259" key="9">
    <source>
        <dbReference type="Pfam" id="PF22692"/>
    </source>
</evidence>
<evidence type="ECO:0000313" key="11">
    <source>
        <dbReference type="Proteomes" id="UP000198749"/>
    </source>
</evidence>
<dbReference type="Gene3D" id="2.60.98.20">
    <property type="entry name" value="Flagellar hook protein FlgE"/>
    <property type="match status" value="2"/>
</dbReference>
<dbReference type="Proteomes" id="UP000198749">
    <property type="component" value="Unassembled WGS sequence"/>
</dbReference>
<keyword evidence="4 5" id="KW-0975">Bacterial flagellum</keyword>
<keyword evidence="10" id="KW-0282">Flagellum</keyword>